<evidence type="ECO:0000259" key="3">
    <source>
        <dbReference type="Pfam" id="PF05362"/>
    </source>
</evidence>
<keyword evidence="2" id="KW-1133">Transmembrane helix</keyword>
<accession>A0A2N6T499</accession>
<evidence type="ECO:0000259" key="4">
    <source>
        <dbReference type="Pfam" id="PF13180"/>
    </source>
</evidence>
<dbReference type="InterPro" id="IPR014721">
    <property type="entry name" value="Ribsml_uS5_D2-typ_fold_subgr"/>
</dbReference>
<keyword evidence="2" id="KW-0812">Transmembrane</keyword>
<dbReference type="InterPro" id="IPR027065">
    <property type="entry name" value="Lon_Prtase"/>
</dbReference>
<feature type="domain" description="Lon proteolytic" evidence="3">
    <location>
        <begin position="296"/>
        <end position="385"/>
    </location>
</feature>
<evidence type="ECO:0000256" key="1">
    <source>
        <dbReference type="SAM" id="MobiDB-lite"/>
    </source>
</evidence>
<sequence>MCSLASVVGLTAVNQPTEPTNPTAPADAPADQETTADNEVTATPEPAEPAKRKGLRRGVIATGVPLTVLIAALVVGGVPGTNIRLTVPYAAQGAGPTFNTLGDVQGTPVIDIEGAEVDETSGTLDMTTVSVRTNMTMAQALSRWLIHKDSIVPLEQILPKDVSDEEMREINEEAFVASEAAATVAAMRYLGEPTRVLVHGVLKDAPAAGVLEPEDVLTKVAGHEVTEPQQVQNIVREHKPGETIEVEYLREHQPATAAITLGTNPEDEKLPLLGVTMTSEPAGDVTVNYNLNDIGGPSAGMIFSLAVIDKLSPGQLNGGHKVAGTGTIAEDGTVGPIGGITHKIEGARDGGAELFLAPEKNCAEATKADAGDMTVASVSNIDDAISVMDDFAAGRPVATCKVD</sequence>
<feature type="transmembrane region" description="Helical" evidence="2">
    <location>
        <begin position="59"/>
        <end position="78"/>
    </location>
</feature>
<dbReference type="GO" id="GO:0004252">
    <property type="term" value="F:serine-type endopeptidase activity"/>
    <property type="evidence" value="ECO:0007669"/>
    <property type="project" value="InterPro"/>
</dbReference>
<evidence type="ECO:0000313" key="6">
    <source>
        <dbReference type="Proteomes" id="UP000235836"/>
    </source>
</evidence>
<dbReference type="Pfam" id="PF13180">
    <property type="entry name" value="PDZ_2"/>
    <property type="match status" value="1"/>
</dbReference>
<gene>
    <name evidence="5" type="ORF">CJ203_07720</name>
</gene>
<reference evidence="5 6" key="1">
    <citation type="submission" date="2017-09" db="EMBL/GenBank/DDBJ databases">
        <title>Bacterial strain isolated from the female urinary microbiota.</title>
        <authorList>
            <person name="Thomas-White K."/>
            <person name="Kumar N."/>
            <person name="Forster S."/>
            <person name="Putonti C."/>
            <person name="Lawley T."/>
            <person name="Wolfe A.J."/>
        </authorList>
    </citation>
    <scope>NUCLEOTIDE SEQUENCE [LARGE SCALE GENOMIC DNA]</scope>
    <source>
        <strain evidence="5 6">UMB0792</strain>
    </source>
</reference>
<dbReference type="Proteomes" id="UP000235836">
    <property type="component" value="Unassembled WGS sequence"/>
</dbReference>
<dbReference type="InterPro" id="IPR020568">
    <property type="entry name" value="Ribosomal_Su5_D2-typ_SF"/>
</dbReference>
<keyword evidence="2" id="KW-0472">Membrane</keyword>
<evidence type="ECO:0000313" key="5">
    <source>
        <dbReference type="EMBL" id="PMC64132.1"/>
    </source>
</evidence>
<dbReference type="GO" id="GO:0030163">
    <property type="term" value="P:protein catabolic process"/>
    <property type="evidence" value="ECO:0007669"/>
    <property type="project" value="InterPro"/>
</dbReference>
<dbReference type="InterPro" id="IPR036034">
    <property type="entry name" value="PDZ_sf"/>
</dbReference>
<dbReference type="Pfam" id="PF05362">
    <property type="entry name" value="Lon_C"/>
    <property type="match status" value="1"/>
</dbReference>
<dbReference type="InterPro" id="IPR001478">
    <property type="entry name" value="PDZ"/>
</dbReference>
<dbReference type="GO" id="GO:0004176">
    <property type="term" value="F:ATP-dependent peptidase activity"/>
    <property type="evidence" value="ECO:0007669"/>
    <property type="project" value="InterPro"/>
</dbReference>
<keyword evidence="6" id="KW-1185">Reference proteome</keyword>
<feature type="domain" description="PDZ" evidence="4">
    <location>
        <begin position="195"/>
        <end position="261"/>
    </location>
</feature>
<dbReference type="AlphaFoldDB" id="A0A2N6T499"/>
<protein>
    <submittedName>
        <fullName evidence="5">PDZ domain-containing protein</fullName>
    </submittedName>
</protein>
<dbReference type="SUPFAM" id="SSF54211">
    <property type="entry name" value="Ribosomal protein S5 domain 2-like"/>
    <property type="match status" value="1"/>
</dbReference>
<dbReference type="EMBL" id="PNHG01000010">
    <property type="protein sequence ID" value="PMC64132.1"/>
    <property type="molecule type" value="Genomic_DNA"/>
</dbReference>
<dbReference type="SUPFAM" id="SSF50156">
    <property type="entry name" value="PDZ domain-like"/>
    <property type="match status" value="1"/>
</dbReference>
<dbReference type="PANTHER" id="PTHR10046">
    <property type="entry name" value="ATP DEPENDENT LON PROTEASE FAMILY MEMBER"/>
    <property type="match status" value="1"/>
</dbReference>
<feature type="region of interest" description="Disordered" evidence="1">
    <location>
        <begin position="13"/>
        <end position="54"/>
    </location>
</feature>
<evidence type="ECO:0000256" key="2">
    <source>
        <dbReference type="SAM" id="Phobius"/>
    </source>
</evidence>
<dbReference type="Gene3D" id="3.30.230.10">
    <property type="match status" value="1"/>
</dbReference>
<name>A0A2N6T499_9CORY</name>
<organism evidence="5 6">
    <name type="scientific">Corynebacterium tuscaniense</name>
    <dbReference type="NCBI Taxonomy" id="302449"/>
    <lineage>
        <taxon>Bacteria</taxon>
        <taxon>Bacillati</taxon>
        <taxon>Actinomycetota</taxon>
        <taxon>Actinomycetes</taxon>
        <taxon>Mycobacteriales</taxon>
        <taxon>Corynebacteriaceae</taxon>
        <taxon>Corynebacterium</taxon>
    </lineage>
</organism>
<dbReference type="InterPro" id="IPR008269">
    <property type="entry name" value="Lon_proteolytic"/>
</dbReference>
<dbReference type="GO" id="GO:0006508">
    <property type="term" value="P:proteolysis"/>
    <property type="evidence" value="ECO:0007669"/>
    <property type="project" value="InterPro"/>
</dbReference>
<proteinExistence type="predicted"/>
<comment type="caution">
    <text evidence="5">The sequence shown here is derived from an EMBL/GenBank/DDBJ whole genome shotgun (WGS) entry which is preliminary data.</text>
</comment>
<feature type="compositionally biased region" description="Low complexity" evidence="1">
    <location>
        <begin position="14"/>
        <end position="35"/>
    </location>
</feature>
<dbReference type="GO" id="GO:0005524">
    <property type="term" value="F:ATP binding"/>
    <property type="evidence" value="ECO:0007669"/>
    <property type="project" value="InterPro"/>
</dbReference>
<dbReference type="Gene3D" id="2.30.42.10">
    <property type="match status" value="1"/>
</dbReference>